<gene>
    <name evidence="1" type="ORF">LIER_12469</name>
</gene>
<evidence type="ECO:0008006" key="3">
    <source>
        <dbReference type="Google" id="ProtNLM"/>
    </source>
</evidence>
<proteinExistence type="predicted"/>
<organism evidence="1 2">
    <name type="scientific">Lithospermum erythrorhizon</name>
    <name type="common">Purple gromwell</name>
    <name type="synonym">Lithospermum officinale var. erythrorhizon</name>
    <dbReference type="NCBI Taxonomy" id="34254"/>
    <lineage>
        <taxon>Eukaryota</taxon>
        <taxon>Viridiplantae</taxon>
        <taxon>Streptophyta</taxon>
        <taxon>Embryophyta</taxon>
        <taxon>Tracheophyta</taxon>
        <taxon>Spermatophyta</taxon>
        <taxon>Magnoliopsida</taxon>
        <taxon>eudicotyledons</taxon>
        <taxon>Gunneridae</taxon>
        <taxon>Pentapetalae</taxon>
        <taxon>asterids</taxon>
        <taxon>lamiids</taxon>
        <taxon>Boraginales</taxon>
        <taxon>Boraginaceae</taxon>
        <taxon>Boraginoideae</taxon>
        <taxon>Lithospermeae</taxon>
        <taxon>Lithospermum</taxon>
    </lineage>
</organism>
<comment type="caution">
    <text evidence="1">The sequence shown here is derived from an EMBL/GenBank/DDBJ whole genome shotgun (WGS) entry which is preliminary data.</text>
</comment>
<name>A0AAV3PTP9_LITER</name>
<sequence length="138" mass="15991">MILDIRSRLSLMVFHTFPELKNVSLKDVPEQRSRFSQGQFSAPATNSQFSYAGSVRRPLNRFGGSHGTYRERHESGRCFDCGNTDHRVQNCTKKELGVDFKVFVDDDLEVEEIRDVELAMDRMMLVLDEARYLQLLSR</sequence>
<accession>A0AAV3PTP9</accession>
<evidence type="ECO:0000313" key="1">
    <source>
        <dbReference type="EMBL" id="GAA0154511.1"/>
    </source>
</evidence>
<dbReference type="AlphaFoldDB" id="A0AAV3PTP9"/>
<dbReference type="Proteomes" id="UP001454036">
    <property type="component" value="Unassembled WGS sequence"/>
</dbReference>
<protein>
    <recommendedName>
        <fullName evidence="3">CCHC-type domain-containing protein</fullName>
    </recommendedName>
</protein>
<dbReference type="EMBL" id="BAABME010002412">
    <property type="protein sequence ID" value="GAA0154511.1"/>
    <property type="molecule type" value="Genomic_DNA"/>
</dbReference>
<evidence type="ECO:0000313" key="2">
    <source>
        <dbReference type="Proteomes" id="UP001454036"/>
    </source>
</evidence>
<reference evidence="1 2" key="1">
    <citation type="submission" date="2024-01" db="EMBL/GenBank/DDBJ databases">
        <title>The complete chloroplast genome sequence of Lithospermum erythrorhizon: insights into the phylogenetic relationship among Boraginaceae species and the maternal lineages of purple gromwells.</title>
        <authorList>
            <person name="Okada T."/>
            <person name="Watanabe K."/>
        </authorList>
    </citation>
    <scope>NUCLEOTIDE SEQUENCE [LARGE SCALE GENOMIC DNA]</scope>
</reference>
<keyword evidence="2" id="KW-1185">Reference proteome</keyword>